<accession>A0A8B8ELQ1</accession>
<dbReference type="Pfam" id="PF01841">
    <property type="entry name" value="Transglut_core"/>
    <property type="match status" value="1"/>
</dbReference>
<dbReference type="PIRSF" id="PIRSF000459">
    <property type="entry name" value="TGM_EBP42"/>
    <property type="match status" value="1"/>
</dbReference>
<dbReference type="PANTHER" id="PTHR11590:SF40">
    <property type="entry name" value="HEMOCYTE PROTEIN-GLUTAMINE GAMMA-GLUTAMYLTRANSFERASE-LIKE PROTEIN"/>
    <property type="match status" value="1"/>
</dbReference>
<dbReference type="InterPro" id="IPR002931">
    <property type="entry name" value="Transglutaminase-like"/>
</dbReference>
<sequence length="755" mass="85382">MMHSKDKYEVNPQSRSTLSDRLTSYYGNIRSILLGRRSTYDVDETFPTADDTHPCSFKEKETVAEEISLKPKCLDLQRTLNREAHRTSSYEIPNLILRRGQTFDMSIIFDRVFSEQDDTITLQFVTGRKPMQSKGTVISVRKVRELQPGTWGYQITGVDEKKVSVKVCTSASAIVGKYQLFVDTIHKLKDGASQKCRYCHPDDIFVIFNPWCQADSVYLEEETNREEYVLNETGRIWMGTVGRFCVRPWNFAQFDDVCLMAALSMMEKSELGDPARGNPLLVVKALSRVINNNERDGGVLIGNWSGKYDDGVSPYAWNGSASILEEFLKKRKGVKYGQCWTFSAIATTVFRTLGIPTRCITNFRSAHDSDYSIQIDNFWTPEGRPRKMMDDTIWDFHVWNESWFRRPDLPDGYDGWQAFDPTPQECYEGVFTCGPCPVLAIRNGDLYLGYDTKFLFAEVNGDRVFWIVDSEGNMEPVYKDYDIVGKFMSTKAVNTISRDDVTSKYKQESDSIEKPEVIAKANKFSGRTDVVIRKPSAADVEFSVNGDVQKSGDIDIELKMANTSEEPRIVDVYMIAVATKYTAVPLTELKDSNSTNVLEPCKESVSSMSLKATEYMSTLDADSHVSLYIMATVKETSQVYIKREIYRVEQPNLELKTEGSAMVGKPFDVIVKLVNPLSVPLTSGSICMEGPGMVKPSSVKIKKSIGPNEEIRETIQVKPRRAGRREIIASFQCKQLCNVTGVVEIDVMNEPQSKN</sequence>
<dbReference type="Pfam" id="PF00868">
    <property type="entry name" value="Transglut_N"/>
    <property type="match status" value="1"/>
</dbReference>
<dbReference type="InterPro" id="IPR014756">
    <property type="entry name" value="Ig_E-set"/>
</dbReference>
<comment type="similarity">
    <text evidence="1">Belongs to the transglutaminase superfamily. Transglutaminase family.</text>
</comment>
<dbReference type="Gene3D" id="2.60.40.10">
    <property type="entry name" value="Immunoglobulins"/>
    <property type="match status" value="3"/>
</dbReference>
<evidence type="ECO:0000259" key="3">
    <source>
        <dbReference type="SMART" id="SM00460"/>
    </source>
</evidence>
<dbReference type="InterPro" id="IPR050779">
    <property type="entry name" value="Transglutaminase"/>
</dbReference>
<dbReference type="InterPro" id="IPR001102">
    <property type="entry name" value="Transglutaminase_N"/>
</dbReference>
<dbReference type="SUPFAM" id="SSF81296">
    <property type="entry name" value="E set domains"/>
    <property type="match status" value="1"/>
</dbReference>
<dbReference type="InterPro" id="IPR008958">
    <property type="entry name" value="Transglutaminase_C"/>
</dbReference>
<dbReference type="InterPro" id="IPR023608">
    <property type="entry name" value="Transglutaminase_animal"/>
</dbReference>
<organism evidence="4 5">
    <name type="scientific">Crassostrea virginica</name>
    <name type="common">Eastern oyster</name>
    <dbReference type="NCBI Taxonomy" id="6565"/>
    <lineage>
        <taxon>Eukaryota</taxon>
        <taxon>Metazoa</taxon>
        <taxon>Spiralia</taxon>
        <taxon>Lophotrochozoa</taxon>
        <taxon>Mollusca</taxon>
        <taxon>Bivalvia</taxon>
        <taxon>Autobranchia</taxon>
        <taxon>Pteriomorphia</taxon>
        <taxon>Ostreida</taxon>
        <taxon>Ostreoidea</taxon>
        <taxon>Ostreidae</taxon>
        <taxon>Crassostrea</taxon>
    </lineage>
</organism>
<dbReference type="InterPro" id="IPR036985">
    <property type="entry name" value="Transglutaminase-like_sf"/>
</dbReference>
<feature type="active site" evidence="2">
    <location>
        <position position="420"/>
    </location>
</feature>
<dbReference type="FunFam" id="2.60.40.10:FF:000090">
    <property type="entry name" value="Protein-glutamine gamma-glutamyltransferase 2"/>
    <property type="match status" value="1"/>
</dbReference>
<dbReference type="KEGG" id="cvn:111135245"/>
<dbReference type="SUPFAM" id="SSF49309">
    <property type="entry name" value="Transglutaminase, two C-terminal domains"/>
    <property type="match status" value="2"/>
</dbReference>
<dbReference type="FunFam" id="3.90.260.10:FF:000002">
    <property type="entry name" value="Erythrocyte membrane protein band 4.2"/>
    <property type="match status" value="1"/>
</dbReference>
<proteinExistence type="inferred from homology"/>
<dbReference type="InterPro" id="IPR036238">
    <property type="entry name" value="Transglutaminase_C_sf"/>
</dbReference>
<keyword evidence="4" id="KW-1185">Reference proteome</keyword>
<evidence type="ECO:0000256" key="1">
    <source>
        <dbReference type="ARBA" id="ARBA00005968"/>
    </source>
</evidence>
<dbReference type="SUPFAM" id="SSF54001">
    <property type="entry name" value="Cysteine proteinases"/>
    <property type="match status" value="1"/>
</dbReference>
<evidence type="ECO:0000256" key="2">
    <source>
        <dbReference type="PIRSR" id="PIRSR000459-1"/>
    </source>
</evidence>
<dbReference type="RefSeq" id="XP_022340836.1">
    <property type="nucleotide sequence ID" value="XM_022485128.1"/>
</dbReference>
<dbReference type="GeneID" id="111135245"/>
<evidence type="ECO:0000313" key="4">
    <source>
        <dbReference type="Proteomes" id="UP000694844"/>
    </source>
</evidence>
<gene>
    <name evidence="5" type="primary">LOC111135245</name>
</gene>
<dbReference type="GO" id="GO:0003810">
    <property type="term" value="F:protein-glutamine gamma-glutamyltransferase activity"/>
    <property type="evidence" value="ECO:0007669"/>
    <property type="project" value="InterPro"/>
</dbReference>
<dbReference type="AlphaFoldDB" id="A0A8B8ELQ1"/>
<feature type="domain" description="Transglutaminase-like" evidence="3">
    <location>
        <begin position="331"/>
        <end position="423"/>
    </location>
</feature>
<dbReference type="InterPro" id="IPR038765">
    <property type="entry name" value="Papain-like_cys_pep_sf"/>
</dbReference>
<protein>
    <submittedName>
        <fullName evidence="5">Protein-glutamine gamma-glutamyltransferase K-like isoform X1</fullName>
    </submittedName>
</protein>
<dbReference type="Gene3D" id="3.90.260.10">
    <property type="entry name" value="Transglutaminase-like"/>
    <property type="match status" value="1"/>
</dbReference>
<dbReference type="PANTHER" id="PTHR11590">
    <property type="entry name" value="PROTEIN-GLUTAMINE GAMMA-GLUTAMYLTRANSFERASE"/>
    <property type="match status" value="1"/>
</dbReference>
<reference evidence="5" key="1">
    <citation type="submission" date="2025-08" db="UniProtKB">
        <authorList>
            <consortium name="RefSeq"/>
        </authorList>
    </citation>
    <scope>IDENTIFICATION</scope>
    <source>
        <tissue evidence="5">Whole sample</tissue>
    </source>
</reference>
<dbReference type="Proteomes" id="UP000694844">
    <property type="component" value="Chromosome 5"/>
</dbReference>
<name>A0A8B8ELQ1_CRAVI</name>
<evidence type="ECO:0000313" key="5">
    <source>
        <dbReference type="RefSeq" id="XP_022340836.1"/>
    </source>
</evidence>
<feature type="active site" evidence="2">
    <location>
        <position position="397"/>
    </location>
</feature>
<dbReference type="InterPro" id="IPR013783">
    <property type="entry name" value="Ig-like_fold"/>
</dbReference>
<dbReference type="SMART" id="SM00460">
    <property type="entry name" value="TGc"/>
    <property type="match status" value="1"/>
</dbReference>
<dbReference type="OrthoDB" id="437511at2759"/>
<feature type="active site" evidence="2">
    <location>
        <position position="339"/>
    </location>
</feature>
<dbReference type="Pfam" id="PF00927">
    <property type="entry name" value="Transglut_C"/>
    <property type="match status" value="2"/>
</dbReference>